<accession>A0AAV2ZCJ1</accession>
<evidence type="ECO:0000256" key="2">
    <source>
        <dbReference type="ARBA" id="ARBA00022803"/>
    </source>
</evidence>
<dbReference type="Gene3D" id="1.25.40.10">
    <property type="entry name" value="Tetratricopeptide repeat domain"/>
    <property type="match status" value="1"/>
</dbReference>
<dbReference type="Pfam" id="PF13432">
    <property type="entry name" value="TPR_16"/>
    <property type="match status" value="1"/>
</dbReference>
<evidence type="ECO:0000313" key="5">
    <source>
        <dbReference type="Proteomes" id="UP001146120"/>
    </source>
</evidence>
<dbReference type="InterPro" id="IPR011990">
    <property type="entry name" value="TPR-like_helical_dom_sf"/>
</dbReference>
<dbReference type="PANTHER" id="PTHR16193">
    <property type="entry name" value="TETRATRICOPEPTIDE REPEAT PROTEIN 27"/>
    <property type="match status" value="1"/>
</dbReference>
<dbReference type="InterPro" id="IPR019734">
    <property type="entry name" value="TPR_rpt"/>
</dbReference>
<gene>
    <name evidence="4" type="ORF">N0F65_009358</name>
</gene>
<name>A0AAV2ZCJ1_9STRA</name>
<keyword evidence="2 3" id="KW-0802">TPR repeat</keyword>
<evidence type="ECO:0000256" key="3">
    <source>
        <dbReference type="PROSITE-ProRule" id="PRU00339"/>
    </source>
</evidence>
<dbReference type="SUPFAM" id="SSF48452">
    <property type="entry name" value="TPR-like"/>
    <property type="match status" value="2"/>
</dbReference>
<sequence length="1013" mass="113772">MFDDDLFEALCGVSTTAMESTKEDDNVVVRDMLLKSELAVLDTNTSYIEDARKQLAAHGGEAAAVKTSRITAILDLAQLVCGGHYADVLRSERIAQLLQHLIALKASSSEDAHVCTAVSHVLEQMLVDENDDERLVLAYEMLLAGVAFLNIYVQANYTGPAFEAKDLSDINDVAARVIYGTSSNDSQKLHMDVLLALQVDGESPFNICEYPQLLLLARCLLHFVGNAAYSNWSVSVQEIGKDDELQALVGKNGLKNQQVLEVLAMIPSARWWNARACTAHERLLITREPSNTLWHEAKRGFLTVIQTQELFATKKTGEYLLARAHVEWGLAQNYFDKNKQGKRSFETAKDVSGLTVQLSGSLGKRTKFQQKSVAQMVLLAASKHAPEETVASQYAEAAADATHVEFGGRKEGEEATEVEAVDAEKIKGLVETGEATFRTINLDQVDPDNYLLEKISFDKDLTQQGNLQVIDQVILLALCLDVKNSNGNDGLTHDEMQPYITRVLANPNNWMVYSTGLLERAWLECESSKRRQRAVLQMQALVDQHTTRLTITQSSLKAIEDSAPAHERMAFVYSLAFPPRYALKRDLAERYFGLSVIGSAAELFRELEMWDDVVRCYQILDQPTKAENLVRERLEIAPTPYMWCSLGDITGDLSYYEKSWEFSKHRYARAKRSLGRHAFEHGDYPTAIAHYKECVEVNPMHTETWFTLGVMGMRMTDWKLALQSFTRVVQLEPDHGEAWGNIGSVHMKRGQFAEGFSVLQEALKQKRHMWQMWENFAICAVETERYGEAIYAMHQLLDMRHKHKRPVDHQMLAWLVEAIVFPEELKQQMQADAAGTGNNTNNTADESEAMSALGVFAAEEEEDLAELDEAAEAVDKAPPLSESQYKKQLALLFGRVTAIVTNHPRIWQVYARFNDGVGRPQKALDCRLKQCRALQTGGWDQDKAKVEELCRAAVRLAQDYQQQNTKKALYSCRLYIRGVLKKAQVDFADLDAVRELAATLDAVTAQEQQLPAP</sequence>
<reference evidence="4" key="2">
    <citation type="journal article" date="2023" name="Microbiol Resour">
        <title>Decontamination and Annotation of the Draft Genome Sequence of the Oomycete Lagenidium giganteum ARSEF 373.</title>
        <authorList>
            <person name="Morgan W.R."/>
            <person name="Tartar A."/>
        </authorList>
    </citation>
    <scope>NUCLEOTIDE SEQUENCE</scope>
    <source>
        <strain evidence="4">ARSEF 373</strain>
    </source>
</reference>
<dbReference type="PANTHER" id="PTHR16193:SF0">
    <property type="entry name" value="TETRATRICOPEPTIDE REPEAT PROTEIN 27"/>
    <property type="match status" value="1"/>
</dbReference>
<keyword evidence="1" id="KW-0677">Repeat</keyword>
<reference evidence="4" key="1">
    <citation type="submission" date="2022-11" db="EMBL/GenBank/DDBJ databases">
        <authorList>
            <person name="Morgan W.R."/>
            <person name="Tartar A."/>
        </authorList>
    </citation>
    <scope>NUCLEOTIDE SEQUENCE</scope>
    <source>
        <strain evidence="4">ARSEF 373</strain>
    </source>
</reference>
<protein>
    <submittedName>
        <fullName evidence="4">Uncharacterized protein</fullName>
    </submittedName>
</protein>
<proteinExistence type="predicted"/>
<feature type="repeat" description="TPR" evidence="3">
    <location>
        <begin position="702"/>
        <end position="735"/>
    </location>
</feature>
<feature type="repeat" description="TPR" evidence="3">
    <location>
        <begin position="668"/>
        <end position="701"/>
    </location>
</feature>
<dbReference type="EMBL" id="DAKRPA010000012">
    <property type="protein sequence ID" value="DBA04011.1"/>
    <property type="molecule type" value="Genomic_DNA"/>
</dbReference>
<dbReference type="PROSITE" id="PS50005">
    <property type="entry name" value="TPR"/>
    <property type="match status" value="2"/>
</dbReference>
<keyword evidence="5" id="KW-1185">Reference proteome</keyword>
<dbReference type="Proteomes" id="UP001146120">
    <property type="component" value="Unassembled WGS sequence"/>
</dbReference>
<dbReference type="SMART" id="SM00028">
    <property type="entry name" value="TPR"/>
    <property type="match status" value="4"/>
</dbReference>
<comment type="caution">
    <text evidence="4">The sequence shown here is derived from an EMBL/GenBank/DDBJ whole genome shotgun (WGS) entry which is preliminary data.</text>
</comment>
<organism evidence="4 5">
    <name type="scientific">Lagenidium giganteum</name>
    <dbReference type="NCBI Taxonomy" id="4803"/>
    <lineage>
        <taxon>Eukaryota</taxon>
        <taxon>Sar</taxon>
        <taxon>Stramenopiles</taxon>
        <taxon>Oomycota</taxon>
        <taxon>Peronosporomycetes</taxon>
        <taxon>Pythiales</taxon>
        <taxon>Pythiaceae</taxon>
    </lineage>
</organism>
<dbReference type="AlphaFoldDB" id="A0AAV2ZCJ1"/>
<evidence type="ECO:0000256" key="1">
    <source>
        <dbReference type="ARBA" id="ARBA00022737"/>
    </source>
</evidence>
<dbReference type="InterPro" id="IPR044244">
    <property type="entry name" value="TTC27/Emw1"/>
</dbReference>
<evidence type="ECO:0000313" key="4">
    <source>
        <dbReference type="EMBL" id="DBA04011.1"/>
    </source>
</evidence>